<reference evidence="14 15" key="1">
    <citation type="submission" date="2020-08" db="EMBL/GenBank/DDBJ databases">
        <title>Plant Genome Project.</title>
        <authorList>
            <person name="Zhang R.-G."/>
        </authorList>
    </citation>
    <scope>NUCLEOTIDE SEQUENCE [LARGE SCALE GENOMIC DNA]</scope>
    <source>
        <tissue evidence="14">Rhizome</tissue>
    </source>
</reference>
<dbReference type="FunFam" id="1.10.10.10:FF:000057">
    <property type="entry name" value="Heat shock transcription factor 1"/>
    <property type="match status" value="1"/>
</dbReference>
<dbReference type="EMBL" id="JACMSC010000013">
    <property type="protein sequence ID" value="KAG6494002.1"/>
    <property type="molecule type" value="Genomic_DNA"/>
</dbReference>
<keyword evidence="8" id="KW-0539">Nucleus</keyword>
<dbReference type="GO" id="GO:0034605">
    <property type="term" value="P:cellular response to heat"/>
    <property type="evidence" value="ECO:0007669"/>
    <property type="project" value="TreeGrafter"/>
</dbReference>
<dbReference type="GO" id="GO:0003700">
    <property type="term" value="F:DNA-binding transcription factor activity"/>
    <property type="evidence" value="ECO:0007669"/>
    <property type="project" value="InterPro"/>
</dbReference>
<feature type="compositionally biased region" description="Polar residues" evidence="11">
    <location>
        <begin position="355"/>
        <end position="372"/>
    </location>
</feature>
<keyword evidence="5" id="KW-0346">Stress response</keyword>
<evidence type="ECO:0000256" key="7">
    <source>
        <dbReference type="ARBA" id="ARBA00023163"/>
    </source>
</evidence>
<evidence type="ECO:0000313" key="15">
    <source>
        <dbReference type="Proteomes" id="UP000734854"/>
    </source>
</evidence>
<feature type="domain" description="HSF-type DNA-binding" evidence="13">
    <location>
        <begin position="117"/>
        <end position="141"/>
    </location>
</feature>
<dbReference type="InterPro" id="IPR000232">
    <property type="entry name" value="HSF_DNA-bd"/>
</dbReference>
<keyword evidence="6" id="KW-0238">DNA-binding</keyword>
<evidence type="ECO:0000256" key="9">
    <source>
        <dbReference type="RuleBase" id="RU004020"/>
    </source>
</evidence>
<accession>A0A8J5FXI0</accession>
<dbReference type="PANTHER" id="PTHR10015:SF445">
    <property type="entry name" value="HEAT STRESS TRANSCRIPTION FACTOR A-4B-LIKE"/>
    <property type="match status" value="1"/>
</dbReference>
<gene>
    <name evidence="14" type="ORF">ZIOFF_049018</name>
</gene>
<evidence type="ECO:0000256" key="8">
    <source>
        <dbReference type="ARBA" id="ARBA00023242"/>
    </source>
</evidence>
<protein>
    <recommendedName>
        <fullName evidence="13">HSF-type DNA-binding domain-containing protein</fullName>
    </recommendedName>
</protein>
<dbReference type="SUPFAM" id="SSF46785">
    <property type="entry name" value="Winged helix' DNA-binding domain"/>
    <property type="match status" value="1"/>
</dbReference>
<dbReference type="InterPro" id="IPR036390">
    <property type="entry name" value="WH_DNA-bd_sf"/>
</dbReference>
<dbReference type="GO" id="GO:0006357">
    <property type="term" value="P:regulation of transcription by RNA polymerase II"/>
    <property type="evidence" value="ECO:0007669"/>
    <property type="project" value="TreeGrafter"/>
</dbReference>
<feature type="region of interest" description="Disordered" evidence="11">
    <location>
        <begin position="47"/>
        <end position="76"/>
    </location>
</feature>
<feature type="coiled-coil region" evidence="10">
    <location>
        <begin position="174"/>
        <end position="222"/>
    </location>
</feature>
<comment type="caution">
    <text evidence="14">The sequence shown here is derived from an EMBL/GenBank/DDBJ whole genome shotgun (WGS) entry which is preliminary data.</text>
</comment>
<keyword evidence="4" id="KW-0805">Transcription regulation</keyword>
<evidence type="ECO:0000256" key="3">
    <source>
        <dbReference type="ARBA" id="ARBA00022553"/>
    </source>
</evidence>
<evidence type="ECO:0000256" key="10">
    <source>
        <dbReference type="SAM" id="Coils"/>
    </source>
</evidence>
<evidence type="ECO:0000256" key="11">
    <source>
        <dbReference type="SAM" id="MobiDB-lite"/>
    </source>
</evidence>
<comment type="subcellular location">
    <subcellularLocation>
        <location evidence="1">Nucleus</location>
    </subcellularLocation>
</comment>
<name>A0A8J5FXI0_ZINOF</name>
<evidence type="ECO:0000256" key="4">
    <source>
        <dbReference type="ARBA" id="ARBA00023015"/>
    </source>
</evidence>
<evidence type="ECO:0000256" key="1">
    <source>
        <dbReference type="ARBA" id="ARBA00004123"/>
    </source>
</evidence>
<evidence type="ECO:0000259" key="13">
    <source>
        <dbReference type="PROSITE" id="PS00434"/>
    </source>
</evidence>
<sequence>MRERTHLSLVSAFVLRFLGRVFQQISCRRRLLGDHLPPEELFFERRDPRTKRSPCRPDWPMEMEGSGSRGSSNSPPPFLVKTYDMVDDPSTDSVVSWSASNASFVVWNAPEFARDLLPRYFKHNNFSSFVRQLNTYGFRKVDPDQWEFANEDFVRGQRHLLKNIYRRKPIHSHSLNSSFDKQELEEEIEKLKQEKRRLWNEIQRHTQKQFGLECQMQSLEERLQVVGNRQKGLMSFMARIIQNPVFLSDLVQHSDFHTKKRKLPRIDYLNEDICAEEQQVETFQATSREHAFDMEPFEKMESSLNSLENFFRGVSQASGDDMPYDTLVPCLPSNVIISEMNASSGETDVDPQLKLQHSSSPPLENIQSSPETPANEKEVDSGNRFSEIDVNLEPDSTEIDSSRDIGSAISAVPTGKNDVFWEQFLTEIPGSHDTKDAEPAVTDY</sequence>
<dbReference type="SMART" id="SM00415">
    <property type="entry name" value="HSF"/>
    <property type="match status" value="1"/>
</dbReference>
<dbReference type="InterPro" id="IPR036388">
    <property type="entry name" value="WH-like_DNA-bd_sf"/>
</dbReference>
<proteinExistence type="inferred from homology"/>
<dbReference type="PANTHER" id="PTHR10015">
    <property type="entry name" value="HEAT SHOCK TRANSCRIPTION FACTOR"/>
    <property type="match status" value="1"/>
</dbReference>
<evidence type="ECO:0000313" key="14">
    <source>
        <dbReference type="EMBL" id="KAG6494002.1"/>
    </source>
</evidence>
<feature type="region of interest" description="Disordered" evidence="11">
    <location>
        <begin position="343"/>
        <end position="412"/>
    </location>
</feature>
<dbReference type="Pfam" id="PF00447">
    <property type="entry name" value="HSF_DNA-bind"/>
    <property type="match status" value="1"/>
</dbReference>
<keyword evidence="3" id="KW-0597">Phosphoprotein</keyword>
<comment type="similarity">
    <text evidence="9">Belongs to the HSF family.</text>
</comment>
<dbReference type="Proteomes" id="UP000734854">
    <property type="component" value="Unassembled WGS sequence"/>
</dbReference>
<dbReference type="GO" id="GO:0005634">
    <property type="term" value="C:nucleus"/>
    <property type="evidence" value="ECO:0007669"/>
    <property type="project" value="UniProtKB-SubCell"/>
</dbReference>
<comment type="subunit">
    <text evidence="2">Homotrimer.</text>
</comment>
<dbReference type="PRINTS" id="PR00056">
    <property type="entry name" value="HSFDOMAIN"/>
</dbReference>
<keyword evidence="7" id="KW-0804">Transcription</keyword>
<keyword evidence="10" id="KW-0175">Coiled coil</keyword>
<dbReference type="GO" id="GO:0000978">
    <property type="term" value="F:RNA polymerase II cis-regulatory region sequence-specific DNA binding"/>
    <property type="evidence" value="ECO:0007669"/>
    <property type="project" value="TreeGrafter"/>
</dbReference>
<feature type="signal peptide" evidence="12">
    <location>
        <begin position="1"/>
        <end position="23"/>
    </location>
</feature>
<evidence type="ECO:0000256" key="6">
    <source>
        <dbReference type="ARBA" id="ARBA00023125"/>
    </source>
</evidence>
<dbReference type="PROSITE" id="PS00434">
    <property type="entry name" value="HSF_DOMAIN"/>
    <property type="match status" value="1"/>
</dbReference>
<dbReference type="Gene3D" id="1.10.10.10">
    <property type="entry name" value="Winged helix-like DNA-binding domain superfamily/Winged helix DNA-binding domain"/>
    <property type="match status" value="1"/>
</dbReference>
<evidence type="ECO:0000256" key="5">
    <source>
        <dbReference type="ARBA" id="ARBA00023016"/>
    </source>
</evidence>
<evidence type="ECO:0000256" key="2">
    <source>
        <dbReference type="ARBA" id="ARBA00011233"/>
    </source>
</evidence>
<keyword evidence="12" id="KW-0732">Signal</keyword>
<dbReference type="AlphaFoldDB" id="A0A8J5FXI0"/>
<feature type="chain" id="PRO_5035275875" description="HSF-type DNA-binding domain-containing protein" evidence="12">
    <location>
        <begin position="24"/>
        <end position="444"/>
    </location>
</feature>
<keyword evidence="15" id="KW-1185">Reference proteome</keyword>
<organism evidence="14 15">
    <name type="scientific">Zingiber officinale</name>
    <name type="common">Ginger</name>
    <name type="synonym">Amomum zingiber</name>
    <dbReference type="NCBI Taxonomy" id="94328"/>
    <lineage>
        <taxon>Eukaryota</taxon>
        <taxon>Viridiplantae</taxon>
        <taxon>Streptophyta</taxon>
        <taxon>Embryophyta</taxon>
        <taxon>Tracheophyta</taxon>
        <taxon>Spermatophyta</taxon>
        <taxon>Magnoliopsida</taxon>
        <taxon>Liliopsida</taxon>
        <taxon>Zingiberales</taxon>
        <taxon>Zingiberaceae</taxon>
        <taxon>Zingiber</taxon>
    </lineage>
</organism>
<evidence type="ECO:0000256" key="12">
    <source>
        <dbReference type="SAM" id="SignalP"/>
    </source>
</evidence>